<feature type="domain" description="Serine-threonine/tyrosine-protein kinase catalytic" evidence="2">
    <location>
        <begin position="21"/>
        <end position="115"/>
    </location>
</feature>
<gene>
    <name evidence="3" type="ORF">QN277_024171</name>
</gene>
<evidence type="ECO:0000313" key="3">
    <source>
        <dbReference type="EMBL" id="KAK4267385.1"/>
    </source>
</evidence>
<dbReference type="PANTHER" id="PTHR45631:SF212">
    <property type="entry name" value="PROTEIN KINASE DOMAIN-CONTAINING PROTEIN"/>
    <property type="match status" value="1"/>
</dbReference>
<feature type="compositionally biased region" description="Polar residues" evidence="1">
    <location>
        <begin position="146"/>
        <end position="161"/>
    </location>
</feature>
<dbReference type="InterPro" id="IPR011009">
    <property type="entry name" value="Kinase-like_dom_sf"/>
</dbReference>
<keyword evidence="4" id="KW-1185">Reference proteome</keyword>
<dbReference type="Pfam" id="PF07714">
    <property type="entry name" value="PK_Tyr_Ser-Thr"/>
    <property type="match status" value="1"/>
</dbReference>
<dbReference type="Proteomes" id="UP001293593">
    <property type="component" value="Unassembled WGS sequence"/>
</dbReference>
<organism evidence="3 4">
    <name type="scientific">Acacia crassicarpa</name>
    <name type="common">northern wattle</name>
    <dbReference type="NCBI Taxonomy" id="499986"/>
    <lineage>
        <taxon>Eukaryota</taxon>
        <taxon>Viridiplantae</taxon>
        <taxon>Streptophyta</taxon>
        <taxon>Embryophyta</taxon>
        <taxon>Tracheophyta</taxon>
        <taxon>Spermatophyta</taxon>
        <taxon>Magnoliopsida</taxon>
        <taxon>eudicotyledons</taxon>
        <taxon>Gunneridae</taxon>
        <taxon>Pentapetalae</taxon>
        <taxon>rosids</taxon>
        <taxon>fabids</taxon>
        <taxon>Fabales</taxon>
        <taxon>Fabaceae</taxon>
        <taxon>Caesalpinioideae</taxon>
        <taxon>mimosoid clade</taxon>
        <taxon>Acacieae</taxon>
        <taxon>Acacia</taxon>
    </lineage>
</organism>
<dbReference type="Gene3D" id="1.10.510.10">
    <property type="entry name" value="Transferase(Phosphotransferase) domain 1"/>
    <property type="match status" value="1"/>
</dbReference>
<comment type="caution">
    <text evidence="3">The sequence shown here is derived from an EMBL/GenBank/DDBJ whole genome shotgun (WGS) entry which is preliminary data.</text>
</comment>
<dbReference type="EMBL" id="JAWXYG010000007">
    <property type="protein sequence ID" value="KAK4267385.1"/>
    <property type="molecule type" value="Genomic_DNA"/>
</dbReference>
<accession>A0AAE1MJV7</accession>
<protein>
    <recommendedName>
        <fullName evidence="2">Serine-threonine/tyrosine-protein kinase catalytic domain-containing protein</fullName>
    </recommendedName>
</protein>
<sequence>MTITKIKHLTLNSMCRYRGSGKLNRKIDVYSFGIILLELITGQPAMKEVSFGIKIKLLDWVNPKLNNGDIEAIVDQRLEGHYNRSSAWKLVEIAMSCTQPTAIQRPDISEVLTELKDRWSLEITHERSESSMRRSSDNSSSDMSSLNPSHFDSSSSVPHAQ</sequence>
<evidence type="ECO:0000313" key="4">
    <source>
        <dbReference type="Proteomes" id="UP001293593"/>
    </source>
</evidence>
<dbReference type="InterPro" id="IPR001245">
    <property type="entry name" value="Ser-Thr/Tyr_kinase_cat_dom"/>
</dbReference>
<name>A0AAE1MJV7_9FABA</name>
<dbReference type="PANTHER" id="PTHR45631">
    <property type="entry name" value="OS07G0107800 PROTEIN-RELATED"/>
    <property type="match status" value="1"/>
</dbReference>
<feature type="region of interest" description="Disordered" evidence="1">
    <location>
        <begin position="125"/>
        <end position="161"/>
    </location>
</feature>
<proteinExistence type="predicted"/>
<dbReference type="AlphaFoldDB" id="A0AAE1MJV7"/>
<dbReference type="GO" id="GO:0004672">
    <property type="term" value="F:protein kinase activity"/>
    <property type="evidence" value="ECO:0007669"/>
    <property type="project" value="InterPro"/>
</dbReference>
<evidence type="ECO:0000256" key="1">
    <source>
        <dbReference type="SAM" id="MobiDB-lite"/>
    </source>
</evidence>
<evidence type="ECO:0000259" key="2">
    <source>
        <dbReference type="Pfam" id="PF07714"/>
    </source>
</evidence>
<reference evidence="3" key="1">
    <citation type="submission" date="2023-10" db="EMBL/GenBank/DDBJ databases">
        <title>Chromosome-level genome of the transformable northern wattle, Acacia crassicarpa.</title>
        <authorList>
            <person name="Massaro I."/>
            <person name="Sinha N.R."/>
            <person name="Poethig S."/>
            <person name="Leichty A.R."/>
        </authorList>
    </citation>
    <scope>NUCLEOTIDE SEQUENCE</scope>
    <source>
        <strain evidence="3">Acra3RX</strain>
        <tissue evidence="3">Leaf</tissue>
    </source>
</reference>
<feature type="compositionally biased region" description="Basic and acidic residues" evidence="1">
    <location>
        <begin position="125"/>
        <end position="136"/>
    </location>
</feature>
<dbReference type="SUPFAM" id="SSF56112">
    <property type="entry name" value="Protein kinase-like (PK-like)"/>
    <property type="match status" value="1"/>
</dbReference>